<feature type="transmembrane region" description="Helical" evidence="1">
    <location>
        <begin position="28"/>
        <end position="48"/>
    </location>
</feature>
<feature type="transmembrane region" description="Helical" evidence="1">
    <location>
        <begin position="69"/>
        <end position="88"/>
    </location>
</feature>
<dbReference type="Proteomes" id="UP000176974">
    <property type="component" value="Unassembled WGS sequence"/>
</dbReference>
<evidence type="ECO:0000256" key="1">
    <source>
        <dbReference type="SAM" id="Phobius"/>
    </source>
</evidence>
<keyword evidence="1" id="KW-1133">Transmembrane helix</keyword>
<feature type="transmembrane region" description="Helical" evidence="1">
    <location>
        <begin position="134"/>
        <end position="152"/>
    </location>
</feature>
<feature type="transmembrane region" description="Helical" evidence="1">
    <location>
        <begin position="321"/>
        <end position="343"/>
    </location>
</feature>
<protein>
    <submittedName>
        <fullName evidence="2">Uncharacterized protein</fullName>
    </submittedName>
</protein>
<comment type="caution">
    <text evidence="2">The sequence shown here is derived from an EMBL/GenBank/DDBJ whole genome shotgun (WGS) entry which is preliminary data.</text>
</comment>
<accession>A0A1G2FD14</accession>
<evidence type="ECO:0000313" key="2">
    <source>
        <dbReference type="EMBL" id="OGZ35478.1"/>
    </source>
</evidence>
<organism evidence="2 3">
    <name type="scientific">Candidatus Portnoybacteria bacterium RIFCSPHIGHO2_01_FULL_40_12b</name>
    <dbReference type="NCBI Taxonomy" id="1801994"/>
    <lineage>
        <taxon>Bacteria</taxon>
        <taxon>Candidatus Portnoyibacteriota</taxon>
    </lineage>
</organism>
<sequence>MNIALVIFGLVLLYAVLPLGGITVKETLTYGAIAGVIYLISPLLRGLFTRALGEATAGAEGLGKIIGAFLFLLWTALISLLFIGPILLLDSVVLLGPLSNFLWRHQPAIGVAVALSAIALSLLGGVTRETAKKLLSFAIILGIGIVVGSYVVDWYTATHRFIIKVENGGVYLDPFDSVQLKEGDKIRFAASGRYKGEVIDPTGKKTETFKKSPKGNITDIGDFVGLGESRPRGEMYFEINGNKIVLRNGQTKTVDFEGRVTIPAGVNGKLTVNFNDDPSLMKEGTMRLKLLINTKGIGEQLGDEISGDSAWATGLKMGWDIPIAIGGILLFFFIVNLGTRTLIGGGKK</sequence>
<keyword evidence="1" id="KW-0472">Membrane</keyword>
<dbReference type="AlphaFoldDB" id="A0A1G2FD14"/>
<feature type="transmembrane region" description="Helical" evidence="1">
    <location>
        <begin position="108"/>
        <end position="127"/>
    </location>
</feature>
<evidence type="ECO:0000313" key="3">
    <source>
        <dbReference type="Proteomes" id="UP000176974"/>
    </source>
</evidence>
<keyword evidence="1" id="KW-0812">Transmembrane</keyword>
<proteinExistence type="predicted"/>
<reference evidence="2 3" key="1">
    <citation type="journal article" date="2016" name="Nat. Commun.">
        <title>Thousands of microbial genomes shed light on interconnected biogeochemical processes in an aquifer system.</title>
        <authorList>
            <person name="Anantharaman K."/>
            <person name="Brown C.T."/>
            <person name="Hug L.A."/>
            <person name="Sharon I."/>
            <person name="Castelle C.J."/>
            <person name="Probst A.J."/>
            <person name="Thomas B.C."/>
            <person name="Singh A."/>
            <person name="Wilkins M.J."/>
            <person name="Karaoz U."/>
            <person name="Brodie E.L."/>
            <person name="Williams K.H."/>
            <person name="Hubbard S.S."/>
            <person name="Banfield J.F."/>
        </authorList>
    </citation>
    <scope>NUCLEOTIDE SEQUENCE [LARGE SCALE GENOMIC DNA]</scope>
</reference>
<dbReference type="EMBL" id="MHMY01000010">
    <property type="protein sequence ID" value="OGZ35478.1"/>
    <property type="molecule type" value="Genomic_DNA"/>
</dbReference>
<gene>
    <name evidence="2" type="ORF">A2815_00515</name>
</gene>
<name>A0A1G2FD14_9BACT</name>